<evidence type="ECO:0000256" key="2">
    <source>
        <dbReference type="ARBA" id="ARBA00022840"/>
    </source>
</evidence>
<dbReference type="SUPFAM" id="SSF52540">
    <property type="entry name" value="P-loop containing nucleoside triphosphate hydrolases"/>
    <property type="match status" value="1"/>
</dbReference>
<dbReference type="InterPro" id="IPR027417">
    <property type="entry name" value="P-loop_NTPase"/>
</dbReference>
<dbReference type="Pfam" id="PF03288">
    <property type="entry name" value="Pox_D5"/>
    <property type="match status" value="1"/>
</dbReference>
<dbReference type="SMART" id="SM00885">
    <property type="entry name" value="D5_N"/>
    <property type="match status" value="1"/>
</dbReference>
<name>A0A843R6A1_LIMFE</name>
<keyword evidence="1" id="KW-0547">Nucleotide-binding</keyword>
<feature type="domain" description="SF3 helicase" evidence="3">
    <location>
        <begin position="209"/>
        <end position="366"/>
    </location>
</feature>
<evidence type="ECO:0000259" key="3">
    <source>
        <dbReference type="PROSITE" id="PS51206"/>
    </source>
</evidence>
<dbReference type="NCBIfam" id="TIGR01613">
    <property type="entry name" value="primase_Cterm"/>
    <property type="match status" value="1"/>
</dbReference>
<evidence type="ECO:0000313" key="5">
    <source>
        <dbReference type="Proteomes" id="UP000466799"/>
    </source>
</evidence>
<evidence type="ECO:0000313" key="4">
    <source>
        <dbReference type="EMBL" id="MPQ36316.1"/>
    </source>
</evidence>
<dbReference type="AlphaFoldDB" id="A0A843R6A1"/>
<gene>
    <name evidence="4" type="ORF">GC247_10890</name>
</gene>
<comment type="caution">
    <text evidence="4">The sequence shown here is derived from an EMBL/GenBank/DDBJ whole genome shotgun (WGS) entry which is preliminary data.</text>
</comment>
<dbReference type="PROSITE" id="PS51206">
    <property type="entry name" value="SF3_HELICASE_1"/>
    <property type="match status" value="1"/>
</dbReference>
<dbReference type="Pfam" id="PF08706">
    <property type="entry name" value="D5_N"/>
    <property type="match status" value="1"/>
</dbReference>
<keyword evidence="2" id="KW-0067">ATP-binding</keyword>
<dbReference type="GO" id="GO:0005524">
    <property type="term" value="F:ATP binding"/>
    <property type="evidence" value="ECO:0007669"/>
    <property type="project" value="UniProtKB-KW"/>
</dbReference>
<sequence length="522" mass="59419">MPVKSIPQDAQNAIDEMVKRRHDAQPKSFDEQLELLTAWGQQYRKENTRTVHHQDGTESVTTKRMPARMIADRIEAVANIAKLGETDRELESAPLVLYVPDRGIYTHSTARVRRMILALEPACTIKARNEVEWLLDGEATAKAPESSPSLIPVGNGIYNTDSGEFQPFTPEIVFTSKIATNYNPTATEPSFNGWKFSDWVNELAQGDKTKQTLIWQMIASIVKNRDTANVFFAFVDNGQGRTGKSTLEQLLMNLVGKDNYTSLKLDEFGHDFKLANAYGARLIIGDDNEPKGFIDDGSNLKSIVTNETVLLNPKGAKPFTAKFFATVVQSMNGVPTFRDKSGGLYRRFRMLNFPKQYPDTPAGKRIKNDYIYDRRLLEWILKKALEVDVTTIIDTKESQELVYDTRLDNDPVLYFVEEVVGQLKSTRVPTNFLFNLFCAFMKAENSPTKLKQRSFTKQVRPYMERRGWKYDNKNLTASKYFNKADMQLVHGFDDLVGTNYPRLAEQGVRTRMGIFYRDEKAG</sequence>
<dbReference type="Gene3D" id="3.40.50.300">
    <property type="entry name" value="P-loop containing nucleotide triphosphate hydrolases"/>
    <property type="match status" value="1"/>
</dbReference>
<proteinExistence type="predicted"/>
<reference evidence="4 5" key="1">
    <citation type="submission" date="2019-10" db="EMBL/GenBank/DDBJ databases">
        <title>Genome Sequencing and assembly of Lactobacillus fermentum I2, a lactic acid bacteria.</title>
        <authorList>
            <person name="Lopes L.S."/>
            <person name="Persinoti G.F."/>
            <person name="Riano-Pachon D.M."/>
            <person name="Labate C.A."/>
        </authorList>
    </citation>
    <scope>NUCLEOTIDE SEQUENCE [LARGE SCALE GENOMIC DNA]</scope>
    <source>
        <strain evidence="4 5">I2</strain>
    </source>
</reference>
<dbReference type="InterPro" id="IPR006500">
    <property type="entry name" value="Helicase_put_C_phage/plasmid"/>
</dbReference>
<dbReference type="InterPro" id="IPR004968">
    <property type="entry name" value="DNA_primase/NTPase_C"/>
</dbReference>
<dbReference type="RefSeq" id="WP_152729418.1">
    <property type="nucleotide sequence ID" value="NZ_WHJL01000151.1"/>
</dbReference>
<accession>A0A843R6A1</accession>
<dbReference type="InterPro" id="IPR014818">
    <property type="entry name" value="Phage/plasmid_primase_P4_C"/>
</dbReference>
<organism evidence="4 5">
    <name type="scientific">Limosilactobacillus fermentum</name>
    <name type="common">Lactobacillus fermentum</name>
    <dbReference type="NCBI Taxonomy" id="1613"/>
    <lineage>
        <taxon>Bacteria</taxon>
        <taxon>Bacillati</taxon>
        <taxon>Bacillota</taxon>
        <taxon>Bacilli</taxon>
        <taxon>Lactobacillales</taxon>
        <taxon>Lactobacillaceae</taxon>
        <taxon>Limosilactobacillus</taxon>
    </lineage>
</organism>
<dbReference type="Proteomes" id="UP000466799">
    <property type="component" value="Unassembled WGS sequence"/>
</dbReference>
<dbReference type="InterPro" id="IPR014015">
    <property type="entry name" value="Helicase_SF3_DNA-vir"/>
</dbReference>
<dbReference type="InterPro" id="IPR045455">
    <property type="entry name" value="NrS-1_pol-like_helicase"/>
</dbReference>
<dbReference type="Pfam" id="PF19263">
    <property type="entry name" value="DUF5906"/>
    <property type="match status" value="1"/>
</dbReference>
<evidence type="ECO:0000256" key="1">
    <source>
        <dbReference type="ARBA" id="ARBA00022741"/>
    </source>
</evidence>
<protein>
    <submittedName>
        <fullName evidence="4">DNA primase</fullName>
    </submittedName>
</protein>
<dbReference type="EMBL" id="WHJL01000151">
    <property type="protein sequence ID" value="MPQ36316.1"/>
    <property type="molecule type" value="Genomic_DNA"/>
</dbReference>